<evidence type="ECO:0000259" key="7">
    <source>
        <dbReference type="Pfam" id="PF02770"/>
    </source>
</evidence>
<comment type="cofactor">
    <cofactor evidence="1 5">
        <name>FAD</name>
        <dbReference type="ChEBI" id="CHEBI:57692"/>
    </cofactor>
</comment>
<evidence type="ECO:0000256" key="4">
    <source>
        <dbReference type="ARBA" id="ARBA00022827"/>
    </source>
</evidence>
<reference evidence="8" key="1">
    <citation type="submission" date="2020-11" db="EMBL/GenBank/DDBJ databases">
        <title>Nocardioides sp. CBS4Y-1, whole genome shotgun sequence.</title>
        <authorList>
            <person name="Tuo L."/>
        </authorList>
    </citation>
    <scope>NUCLEOTIDE SEQUENCE</scope>
    <source>
        <strain evidence="8">CBS4Y-1</strain>
    </source>
</reference>
<dbReference type="Gene3D" id="1.20.140.10">
    <property type="entry name" value="Butyryl-CoA Dehydrogenase, subunit A, domain 3"/>
    <property type="match status" value="1"/>
</dbReference>
<dbReference type="GO" id="GO:0003995">
    <property type="term" value="F:acyl-CoA dehydrogenase activity"/>
    <property type="evidence" value="ECO:0007669"/>
    <property type="project" value="TreeGrafter"/>
</dbReference>
<keyword evidence="3 5" id="KW-0285">Flavoprotein</keyword>
<dbReference type="AlphaFoldDB" id="A0A930Y857"/>
<comment type="caution">
    <text evidence="8">The sequence shown here is derived from an EMBL/GenBank/DDBJ whole genome shotgun (WGS) entry which is preliminary data.</text>
</comment>
<keyword evidence="4 5" id="KW-0274">FAD</keyword>
<name>A0A930Y857_9ACTN</name>
<dbReference type="GO" id="GO:0050660">
    <property type="term" value="F:flavin adenine dinucleotide binding"/>
    <property type="evidence" value="ECO:0007669"/>
    <property type="project" value="InterPro"/>
</dbReference>
<dbReference type="SUPFAM" id="SSF47203">
    <property type="entry name" value="Acyl-CoA dehydrogenase C-terminal domain-like"/>
    <property type="match status" value="1"/>
</dbReference>
<dbReference type="Pfam" id="PF02770">
    <property type="entry name" value="Acyl-CoA_dh_M"/>
    <property type="match status" value="1"/>
</dbReference>
<evidence type="ECO:0000313" key="9">
    <source>
        <dbReference type="Proteomes" id="UP000656804"/>
    </source>
</evidence>
<evidence type="ECO:0000256" key="1">
    <source>
        <dbReference type="ARBA" id="ARBA00001974"/>
    </source>
</evidence>
<comment type="similarity">
    <text evidence="2 5">Belongs to the acyl-CoA dehydrogenase family.</text>
</comment>
<dbReference type="PANTHER" id="PTHR43884:SF12">
    <property type="entry name" value="ISOVALERYL-COA DEHYDROGENASE, MITOCHONDRIAL-RELATED"/>
    <property type="match status" value="1"/>
</dbReference>
<accession>A0A930Y857</accession>
<evidence type="ECO:0000256" key="3">
    <source>
        <dbReference type="ARBA" id="ARBA00022630"/>
    </source>
</evidence>
<dbReference type="RefSeq" id="WP_194503981.1">
    <property type="nucleotide sequence ID" value="NZ_JADIVZ010000007.1"/>
</dbReference>
<evidence type="ECO:0000313" key="8">
    <source>
        <dbReference type="EMBL" id="MBF4162711.1"/>
    </source>
</evidence>
<dbReference type="PANTHER" id="PTHR43884">
    <property type="entry name" value="ACYL-COA DEHYDROGENASE"/>
    <property type="match status" value="1"/>
</dbReference>
<dbReference type="Gene3D" id="1.10.540.10">
    <property type="entry name" value="Acyl-CoA dehydrogenase/oxidase, N-terminal domain"/>
    <property type="match status" value="1"/>
</dbReference>
<dbReference type="Gene3D" id="2.40.110.10">
    <property type="entry name" value="Butyryl-CoA Dehydrogenase, subunit A, domain 2"/>
    <property type="match status" value="1"/>
</dbReference>
<gene>
    <name evidence="8" type="ORF">ISG29_13520</name>
</gene>
<dbReference type="InterPro" id="IPR037069">
    <property type="entry name" value="AcylCoA_DH/ox_N_sf"/>
</dbReference>
<evidence type="ECO:0000259" key="6">
    <source>
        <dbReference type="Pfam" id="PF00441"/>
    </source>
</evidence>
<dbReference type="Pfam" id="PF00441">
    <property type="entry name" value="Acyl-CoA_dh_1"/>
    <property type="match status" value="1"/>
</dbReference>
<dbReference type="InterPro" id="IPR046373">
    <property type="entry name" value="Acyl-CoA_Oxase/DH_mid-dom_sf"/>
</dbReference>
<feature type="domain" description="Acyl-CoA oxidase/dehydrogenase middle" evidence="7">
    <location>
        <begin position="127"/>
        <end position="223"/>
    </location>
</feature>
<dbReference type="GO" id="GO:0046359">
    <property type="term" value="P:butyrate catabolic process"/>
    <property type="evidence" value="ECO:0007669"/>
    <property type="project" value="TreeGrafter"/>
</dbReference>
<keyword evidence="5" id="KW-0560">Oxidoreductase</keyword>
<dbReference type="Proteomes" id="UP000656804">
    <property type="component" value="Unassembled WGS sequence"/>
</dbReference>
<proteinExistence type="inferred from homology"/>
<dbReference type="InterPro" id="IPR036250">
    <property type="entry name" value="AcylCo_DH-like_C"/>
</dbReference>
<dbReference type="EMBL" id="JADIVZ010000007">
    <property type="protein sequence ID" value="MBF4162711.1"/>
    <property type="molecule type" value="Genomic_DNA"/>
</dbReference>
<sequence>MTYSAQLSKPLVDYARTLREWSTSEARPYARAADTDHRPPANWADVLDTCPVPLGRVDLPEPQALPDFEEGYWVRALVFYESLNYGDIWVHPTLGGGIGHLVVESMGTPEQLEKWYEPVLERGFTTGFALTEPGFGSDTSQVSTTATRDGDNWVINGTKIYCSGGATAEYVVVFATVDKSLGAKGINAFVVPKDAPGFVVAKENEQKLGIRSWVTSELVFDHCVIPVENQLGWTPDGAATPRRSGQGGALGALAHNRPNMSAMCIGLGQASIDVTAGILAGQKAGFTPQRWQAVESELERMNAALERGRRMTFRAQYLVDQGKEDRAVSAAGKGYAPQTVERVIRRCMQLLGPEGTSQDLLLEKWYRDVKIMDIFEGSGQVQRIVVGRTLMGRLVG</sequence>
<protein>
    <submittedName>
        <fullName evidence="8">Acyl-CoA dehydrogenase family protein</fullName>
    </submittedName>
</protein>
<evidence type="ECO:0000256" key="2">
    <source>
        <dbReference type="ARBA" id="ARBA00009347"/>
    </source>
</evidence>
<feature type="domain" description="Acyl-CoA dehydrogenase/oxidase C-terminal" evidence="6">
    <location>
        <begin position="248"/>
        <end position="390"/>
    </location>
</feature>
<dbReference type="InterPro" id="IPR009075">
    <property type="entry name" value="AcylCo_DH/oxidase_C"/>
</dbReference>
<dbReference type="InterPro" id="IPR006091">
    <property type="entry name" value="Acyl-CoA_Oxase/DH_mid-dom"/>
</dbReference>
<dbReference type="GO" id="GO:0033539">
    <property type="term" value="P:fatty acid beta-oxidation using acyl-CoA dehydrogenase"/>
    <property type="evidence" value="ECO:0007669"/>
    <property type="project" value="TreeGrafter"/>
</dbReference>
<organism evidence="8 9">
    <name type="scientific">Nocardioides acrostichi</name>
    <dbReference type="NCBI Taxonomy" id="2784339"/>
    <lineage>
        <taxon>Bacteria</taxon>
        <taxon>Bacillati</taxon>
        <taxon>Actinomycetota</taxon>
        <taxon>Actinomycetes</taxon>
        <taxon>Propionibacteriales</taxon>
        <taxon>Nocardioidaceae</taxon>
        <taxon>Nocardioides</taxon>
    </lineage>
</organism>
<dbReference type="SUPFAM" id="SSF56645">
    <property type="entry name" value="Acyl-CoA dehydrogenase NM domain-like"/>
    <property type="match status" value="1"/>
</dbReference>
<dbReference type="InterPro" id="IPR009100">
    <property type="entry name" value="AcylCoA_DH/oxidase_NM_dom_sf"/>
</dbReference>
<keyword evidence="9" id="KW-1185">Reference proteome</keyword>
<evidence type="ECO:0000256" key="5">
    <source>
        <dbReference type="RuleBase" id="RU362125"/>
    </source>
</evidence>